<dbReference type="Gene3D" id="3.30.1780.10">
    <property type="entry name" value="ornithine cyclodeaminase, domain 1"/>
    <property type="match status" value="1"/>
</dbReference>
<dbReference type="Pfam" id="PF02423">
    <property type="entry name" value="OCD_Mu_crystall"/>
    <property type="match status" value="1"/>
</dbReference>
<dbReference type="PANTHER" id="PTHR13812:SF19">
    <property type="entry name" value="KETIMINE REDUCTASE MU-CRYSTALLIN"/>
    <property type="match status" value="1"/>
</dbReference>
<reference evidence="1" key="1">
    <citation type="submission" date="2020-05" db="EMBL/GenBank/DDBJ databases">
        <authorList>
            <person name="Chiriac C."/>
            <person name="Salcher M."/>
            <person name="Ghai R."/>
            <person name="Kavagutti S V."/>
        </authorList>
    </citation>
    <scope>NUCLEOTIDE SEQUENCE</scope>
</reference>
<name>A0A6J7HTI0_9ZZZZ</name>
<dbReference type="Gene3D" id="3.40.50.720">
    <property type="entry name" value="NAD(P)-binding Rossmann-like Domain"/>
    <property type="match status" value="1"/>
</dbReference>
<dbReference type="SUPFAM" id="SSF51735">
    <property type="entry name" value="NAD(P)-binding Rossmann-fold domains"/>
    <property type="match status" value="1"/>
</dbReference>
<dbReference type="AlphaFoldDB" id="A0A6J7HTI0"/>
<dbReference type="InterPro" id="IPR003462">
    <property type="entry name" value="ODC_Mu_crystall"/>
</dbReference>
<dbReference type="EMBL" id="CAFBMS010000063">
    <property type="protein sequence ID" value="CAB4922958.1"/>
    <property type="molecule type" value="Genomic_DNA"/>
</dbReference>
<dbReference type="InterPro" id="IPR036291">
    <property type="entry name" value="NAD(P)-bd_dom_sf"/>
</dbReference>
<protein>
    <submittedName>
        <fullName evidence="1">Unannotated protein</fullName>
    </submittedName>
</protein>
<evidence type="ECO:0000313" key="1">
    <source>
        <dbReference type="EMBL" id="CAB4922958.1"/>
    </source>
</evidence>
<proteinExistence type="predicted"/>
<organism evidence="1">
    <name type="scientific">freshwater metagenome</name>
    <dbReference type="NCBI Taxonomy" id="449393"/>
    <lineage>
        <taxon>unclassified sequences</taxon>
        <taxon>metagenomes</taxon>
        <taxon>ecological metagenomes</taxon>
    </lineage>
</organism>
<dbReference type="GO" id="GO:0005737">
    <property type="term" value="C:cytoplasm"/>
    <property type="evidence" value="ECO:0007669"/>
    <property type="project" value="TreeGrafter"/>
</dbReference>
<dbReference type="PANTHER" id="PTHR13812">
    <property type="entry name" value="KETIMINE REDUCTASE MU-CRYSTALLIN"/>
    <property type="match status" value="1"/>
</dbReference>
<accession>A0A6J7HTI0</accession>
<dbReference type="InterPro" id="IPR023401">
    <property type="entry name" value="ODC_N"/>
</dbReference>
<gene>
    <name evidence="1" type="ORF">UFOPK3614_00967</name>
</gene>
<sequence length="313" mass="33174">MSNDFSFPFISAHAVELAFPLEIAMQTQRKVFAAFDRGDAVMGNRGVIPNGSDASFAYIARASQNGPTIVKFGSVTNSNSARHLPVVHAYIGILDPITGALTSFIDGESVTRIRTTAASMVAAQALAAQTKTIAVIGAGLQGIAHARAALELFSPDSLILVARSISSEAKKLESEFPQLRISQKIDDAMKDADLIFLCTNTVEPVITQNLKKGTTLISIGAFSPNREEIAGDIVAQSDLIFGDDSQTIQLQSGSVIAGIKLNPAIGDKIISLGSLLNNPALGRTSPDQVIMYFSVGLGIQDAAIVERFIELQK</sequence>